<dbReference type="InterPro" id="IPR010985">
    <property type="entry name" value="Ribbon_hlx_hlx"/>
</dbReference>
<name>A0A9D1IQF9_9FIRM</name>
<dbReference type="Proteomes" id="UP000824082">
    <property type="component" value="Unassembled WGS sequence"/>
</dbReference>
<dbReference type="GO" id="GO:0006355">
    <property type="term" value="P:regulation of DNA-templated transcription"/>
    <property type="evidence" value="ECO:0007669"/>
    <property type="project" value="InterPro"/>
</dbReference>
<evidence type="ECO:0000259" key="1">
    <source>
        <dbReference type="Pfam" id="PF01402"/>
    </source>
</evidence>
<evidence type="ECO:0000313" key="3">
    <source>
        <dbReference type="Proteomes" id="UP000824082"/>
    </source>
</evidence>
<protein>
    <submittedName>
        <fullName evidence="2">CopG family transcriptional regulator</fullName>
    </submittedName>
</protein>
<dbReference type="Gene3D" id="1.10.1220.10">
    <property type="entry name" value="Met repressor-like"/>
    <property type="match status" value="1"/>
</dbReference>
<reference evidence="2" key="2">
    <citation type="journal article" date="2021" name="PeerJ">
        <title>Extensive microbial diversity within the chicken gut microbiome revealed by metagenomics and culture.</title>
        <authorList>
            <person name="Gilroy R."/>
            <person name="Ravi A."/>
            <person name="Getino M."/>
            <person name="Pursley I."/>
            <person name="Horton D.L."/>
            <person name="Alikhan N.F."/>
            <person name="Baker D."/>
            <person name="Gharbi K."/>
            <person name="Hall N."/>
            <person name="Watson M."/>
            <person name="Adriaenssens E.M."/>
            <person name="Foster-Nyarko E."/>
            <person name="Jarju S."/>
            <person name="Secka A."/>
            <person name="Antonio M."/>
            <person name="Oren A."/>
            <person name="Chaudhuri R.R."/>
            <person name="La Ragione R."/>
            <person name="Hildebrand F."/>
            <person name="Pallen M.J."/>
        </authorList>
    </citation>
    <scope>NUCLEOTIDE SEQUENCE</scope>
    <source>
        <strain evidence="2">4509</strain>
    </source>
</reference>
<sequence length="56" mass="6468">MVKFTPKKQDKEVISIRLPVKLLETVDRTAAKVDISRNELINQCIEFALENLELPE</sequence>
<dbReference type="SUPFAM" id="SSF47598">
    <property type="entry name" value="Ribbon-helix-helix"/>
    <property type="match status" value="1"/>
</dbReference>
<accession>A0A9D1IQF9</accession>
<organism evidence="2 3">
    <name type="scientific">Candidatus Egerieicola faecale</name>
    <dbReference type="NCBI Taxonomy" id="2840774"/>
    <lineage>
        <taxon>Bacteria</taxon>
        <taxon>Bacillati</taxon>
        <taxon>Bacillota</taxon>
        <taxon>Clostridia</taxon>
        <taxon>Eubacteriales</taxon>
        <taxon>Oscillospiraceae</taxon>
        <taxon>Oscillospiraceae incertae sedis</taxon>
        <taxon>Candidatus Egerieicola</taxon>
    </lineage>
</organism>
<feature type="domain" description="Ribbon-helix-helix protein CopG" evidence="1">
    <location>
        <begin position="13"/>
        <end position="50"/>
    </location>
</feature>
<evidence type="ECO:0000313" key="2">
    <source>
        <dbReference type="EMBL" id="HIU41960.1"/>
    </source>
</evidence>
<dbReference type="InterPro" id="IPR013321">
    <property type="entry name" value="Arc_rbn_hlx_hlx"/>
</dbReference>
<reference evidence="2" key="1">
    <citation type="submission" date="2020-10" db="EMBL/GenBank/DDBJ databases">
        <authorList>
            <person name="Gilroy R."/>
        </authorList>
    </citation>
    <scope>NUCLEOTIDE SEQUENCE</scope>
    <source>
        <strain evidence="2">4509</strain>
    </source>
</reference>
<gene>
    <name evidence="2" type="ORF">IAD19_05345</name>
</gene>
<proteinExistence type="predicted"/>
<comment type="caution">
    <text evidence="2">The sequence shown here is derived from an EMBL/GenBank/DDBJ whole genome shotgun (WGS) entry which is preliminary data.</text>
</comment>
<dbReference type="AlphaFoldDB" id="A0A9D1IQF9"/>
<dbReference type="EMBL" id="DVMX01000103">
    <property type="protein sequence ID" value="HIU41960.1"/>
    <property type="molecule type" value="Genomic_DNA"/>
</dbReference>
<dbReference type="InterPro" id="IPR002145">
    <property type="entry name" value="CopG"/>
</dbReference>
<dbReference type="Pfam" id="PF01402">
    <property type="entry name" value="RHH_1"/>
    <property type="match status" value="1"/>
</dbReference>